<feature type="compositionally biased region" description="Basic and acidic residues" evidence="1">
    <location>
        <begin position="288"/>
        <end position="304"/>
    </location>
</feature>
<dbReference type="InterPro" id="IPR047575">
    <property type="entry name" value="Sm"/>
</dbReference>
<evidence type="ECO:0000259" key="2">
    <source>
        <dbReference type="PROSITE" id="PS52002"/>
    </source>
</evidence>
<accession>A0ABS2YJR0</accession>
<dbReference type="InterPro" id="IPR039267">
    <property type="entry name" value="Lsm11"/>
</dbReference>
<dbReference type="PROSITE" id="PS52002">
    <property type="entry name" value="SM"/>
    <property type="match status" value="1"/>
</dbReference>
<dbReference type="EMBL" id="JAAWVQ010157754">
    <property type="protein sequence ID" value="MBN3286425.1"/>
    <property type="molecule type" value="Genomic_DNA"/>
</dbReference>
<organism evidence="3 4">
    <name type="scientific">Polyodon spathula</name>
    <name type="common">North American paddlefish</name>
    <name type="synonym">Squalus spathula</name>
    <dbReference type="NCBI Taxonomy" id="7913"/>
    <lineage>
        <taxon>Eukaryota</taxon>
        <taxon>Metazoa</taxon>
        <taxon>Chordata</taxon>
        <taxon>Craniata</taxon>
        <taxon>Vertebrata</taxon>
        <taxon>Euteleostomi</taxon>
        <taxon>Actinopterygii</taxon>
        <taxon>Chondrostei</taxon>
        <taxon>Acipenseriformes</taxon>
        <taxon>Polyodontidae</taxon>
        <taxon>Polyodon</taxon>
    </lineage>
</organism>
<name>A0ABS2YJR0_POLSP</name>
<feature type="compositionally biased region" description="Basic and acidic residues" evidence="1">
    <location>
        <begin position="240"/>
        <end position="272"/>
    </location>
</feature>
<dbReference type="InterPro" id="IPR034109">
    <property type="entry name" value="Lsm11_M"/>
</dbReference>
<sequence length="352" mass="39931">MEEREKATTRRIREEPKAEASGAATGTGRQEDLEEEADSDADSQRARLDVSSDQFDPLLALYSHDIPLPYPNVKCFNNLAEYESFLKGGRGRAKPENVEKKNKKSKKGVPDPERIERLKKLMVNNPANEEEGGSGKRLHRRAKAPKNVLTRMPLHAGSPLGELHRCVKERLKIKVHIRTFKGLRGVCSGFLVAFDKFWNMALVDVDETYRKPVLGKAFYHEPALTITRLFDRLKLQESESPEFKKPDKTLTKETDASQGVRKEDKPGMELRRSPRKSSSYPKGQTDTKPAEKRAAEAGEQRETQKGASTESDTRKEKKAKDKPTTDYQQVHSRHVNQLFIRGENVLLVNLVE</sequence>
<dbReference type="Gene3D" id="2.30.30.100">
    <property type="match status" value="1"/>
</dbReference>
<comment type="caution">
    <text evidence="3">The sequence shown here is derived from an EMBL/GenBank/DDBJ whole genome shotgun (WGS) entry which is preliminary data.</text>
</comment>
<feature type="compositionally biased region" description="Basic and acidic residues" evidence="1">
    <location>
        <begin position="1"/>
        <end position="18"/>
    </location>
</feature>
<reference evidence="3" key="1">
    <citation type="journal article" date="2021" name="Cell">
        <title>Tracing the genetic footprints of vertebrate landing in non-teleost ray-finned fishes.</title>
        <authorList>
            <person name="Bi X."/>
            <person name="Wang K."/>
            <person name="Yang L."/>
            <person name="Pan H."/>
            <person name="Jiang H."/>
            <person name="Wei Q."/>
            <person name="Fang M."/>
            <person name="Yu H."/>
            <person name="Zhu C."/>
            <person name="Cai Y."/>
            <person name="He Y."/>
            <person name="Gan X."/>
            <person name="Zeng H."/>
            <person name="Yu D."/>
            <person name="Zhu Y."/>
            <person name="Jiang H."/>
            <person name="Qiu Q."/>
            <person name="Yang H."/>
            <person name="Zhang Y.E."/>
            <person name="Wang W."/>
            <person name="Zhu M."/>
            <person name="He S."/>
            <person name="Zhang G."/>
        </authorList>
    </citation>
    <scope>NUCLEOTIDE SEQUENCE</scope>
    <source>
        <strain evidence="3">Pddl_001</strain>
    </source>
</reference>
<dbReference type="SMART" id="SM00651">
    <property type="entry name" value="Sm"/>
    <property type="match status" value="1"/>
</dbReference>
<protein>
    <submittedName>
        <fullName evidence="3">LSM11 protein</fullName>
    </submittedName>
</protein>
<feature type="compositionally biased region" description="Basic and acidic residues" evidence="1">
    <location>
        <begin position="311"/>
        <end position="324"/>
    </location>
</feature>
<dbReference type="InterPro" id="IPR001163">
    <property type="entry name" value="Sm_dom_euk/arc"/>
</dbReference>
<dbReference type="CDD" id="cd01739">
    <property type="entry name" value="LSm11_M"/>
    <property type="match status" value="1"/>
</dbReference>
<feature type="region of interest" description="Disordered" evidence="1">
    <location>
        <begin position="89"/>
        <end position="111"/>
    </location>
</feature>
<evidence type="ECO:0000313" key="3">
    <source>
        <dbReference type="EMBL" id="MBN3286425.1"/>
    </source>
</evidence>
<dbReference type="PANTHER" id="PTHR21415:SF1">
    <property type="entry name" value="U7 SNRNA-ASSOCIATED SM-LIKE PROTEIN LSM11"/>
    <property type="match status" value="1"/>
</dbReference>
<feature type="non-terminal residue" evidence="3">
    <location>
        <position position="1"/>
    </location>
</feature>
<feature type="region of interest" description="Disordered" evidence="1">
    <location>
        <begin position="240"/>
        <end position="330"/>
    </location>
</feature>
<dbReference type="SUPFAM" id="SSF50182">
    <property type="entry name" value="Sm-like ribonucleoproteins"/>
    <property type="match status" value="1"/>
</dbReference>
<feature type="compositionally biased region" description="Acidic residues" evidence="1">
    <location>
        <begin position="32"/>
        <end position="41"/>
    </location>
</feature>
<feature type="domain" description="Sm" evidence="2">
    <location>
        <begin position="158"/>
        <end position="233"/>
    </location>
</feature>
<feature type="non-terminal residue" evidence="3">
    <location>
        <position position="352"/>
    </location>
</feature>
<gene>
    <name evidence="3" type="primary">Lsm11</name>
    <name evidence="3" type="ORF">GTO93_0012306</name>
</gene>
<dbReference type="PANTHER" id="PTHR21415">
    <property type="entry name" value="U7 SNRNA-ASSOCIATED SM-LIKE PROTEIN LSM11"/>
    <property type="match status" value="1"/>
</dbReference>
<dbReference type="Proteomes" id="UP001166093">
    <property type="component" value="Unassembled WGS sequence"/>
</dbReference>
<proteinExistence type="predicted"/>
<dbReference type="InterPro" id="IPR010920">
    <property type="entry name" value="LSM_dom_sf"/>
</dbReference>
<evidence type="ECO:0000313" key="4">
    <source>
        <dbReference type="Proteomes" id="UP001166093"/>
    </source>
</evidence>
<evidence type="ECO:0000256" key="1">
    <source>
        <dbReference type="SAM" id="MobiDB-lite"/>
    </source>
</evidence>
<feature type="region of interest" description="Disordered" evidence="1">
    <location>
        <begin position="1"/>
        <end position="49"/>
    </location>
</feature>
<keyword evidence="4" id="KW-1185">Reference proteome</keyword>